<evidence type="ECO:0000313" key="1">
    <source>
        <dbReference type="EMBL" id="GIY91427.1"/>
    </source>
</evidence>
<gene>
    <name evidence="1" type="primary">tgfbrap1</name>
    <name evidence="1" type="ORF">CEXT_420301</name>
</gene>
<evidence type="ECO:0000313" key="2">
    <source>
        <dbReference type="Proteomes" id="UP001054945"/>
    </source>
</evidence>
<protein>
    <submittedName>
        <fullName evidence="1">Transforming growth factor-beta receptor-associated protein 1 homolog</fullName>
    </submittedName>
</protein>
<dbReference type="GO" id="GO:0034058">
    <property type="term" value="P:endosomal vesicle fusion"/>
    <property type="evidence" value="ECO:0007669"/>
    <property type="project" value="TreeGrafter"/>
</dbReference>
<dbReference type="PANTHER" id="PTHR12894">
    <property type="entry name" value="CNH DOMAIN CONTAINING"/>
    <property type="match status" value="1"/>
</dbReference>
<sequence length="127" mass="14408">MTVKAFDLVPAVERVSWTDKVKTVVECLESCGKNLYVGTQECFVIHYKYLEIKKPITLLKALSALNRILVLCDGNLIVLNMFDLEVIPSMTKLKGVSCFCLNENPETNNPLVWKYALLDENNCLYAM</sequence>
<dbReference type="AlphaFoldDB" id="A0AAV4X9Y1"/>
<dbReference type="InterPro" id="IPR032914">
    <property type="entry name" value="Vam6/VPS39/TRAP1"/>
</dbReference>
<dbReference type="GO" id="GO:0006914">
    <property type="term" value="P:autophagy"/>
    <property type="evidence" value="ECO:0007669"/>
    <property type="project" value="TreeGrafter"/>
</dbReference>
<comment type="caution">
    <text evidence="1">The sequence shown here is derived from an EMBL/GenBank/DDBJ whole genome shotgun (WGS) entry which is preliminary data.</text>
</comment>
<organism evidence="1 2">
    <name type="scientific">Caerostris extrusa</name>
    <name type="common">Bark spider</name>
    <name type="synonym">Caerostris bankana</name>
    <dbReference type="NCBI Taxonomy" id="172846"/>
    <lineage>
        <taxon>Eukaryota</taxon>
        <taxon>Metazoa</taxon>
        <taxon>Ecdysozoa</taxon>
        <taxon>Arthropoda</taxon>
        <taxon>Chelicerata</taxon>
        <taxon>Arachnida</taxon>
        <taxon>Araneae</taxon>
        <taxon>Araneomorphae</taxon>
        <taxon>Entelegynae</taxon>
        <taxon>Araneoidea</taxon>
        <taxon>Araneidae</taxon>
        <taxon>Caerostris</taxon>
    </lineage>
</organism>
<accession>A0AAV4X9Y1</accession>
<proteinExistence type="predicted"/>
<dbReference type="EMBL" id="BPLR01000010">
    <property type="protein sequence ID" value="GIY91427.1"/>
    <property type="molecule type" value="Genomic_DNA"/>
</dbReference>
<keyword evidence="1" id="KW-0675">Receptor</keyword>
<dbReference type="Proteomes" id="UP001054945">
    <property type="component" value="Unassembled WGS sequence"/>
</dbReference>
<reference evidence="1 2" key="1">
    <citation type="submission" date="2021-06" db="EMBL/GenBank/DDBJ databases">
        <title>Caerostris extrusa draft genome.</title>
        <authorList>
            <person name="Kono N."/>
            <person name="Arakawa K."/>
        </authorList>
    </citation>
    <scope>NUCLEOTIDE SEQUENCE [LARGE SCALE GENOMIC DNA]</scope>
</reference>
<name>A0AAV4X9Y1_CAEEX</name>
<dbReference type="GO" id="GO:0016020">
    <property type="term" value="C:membrane"/>
    <property type="evidence" value="ECO:0007669"/>
    <property type="project" value="TreeGrafter"/>
</dbReference>
<dbReference type="PANTHER" id="PTHR12894:SF27">
    <property type="entry name" value="TRANSFORMING GROWTH FACTOR-BETA RECEPTOR-ASSOCIATED PROTEIN 1"/>
    <property type="match status" value="1"/>
</dbReference>
<keyword evidence="2" id="KW-1185">Reference proteome</keyword>
<dbReference type="GO" id="GO:0005737">
    <property type="term" value="C:cytoplasm"/>
    <property type="evidence" value="ECO:0007669"/>
    <property type="project" value="TreeGrafter"/>
</dbReference>